<dbReference type="OrthoDB" id="3427at2759"/>
<keyword evidence="4 10" id="KW-0732">Signal</keyword>
<evidence type="ECO:0000256" key="9">
    <source>
        <dbReference type="SAM" id="Phobius"/>
    </source>
</evidence>
<sequence length="235" mass="27383">MLLALVGLLFVLPAQGLYFYMERDIRKCFKDELVKNSHIEARIRILDPMVSQLMQDKPDYFVDVELTTPDKQVLTLKLKPEELLTYNSTKNGEFRLCIRIDSKVYDDPMGIKSIKTKLFFSNEYYNLNDTKRKPSQPTQEEKDPSGLSPDQLKQAATESHFAPLKNRIKKISSMVGEIIAHQQWEREKEGQFTDKLRRLTGNFFNMVWLQIAIVVGSAAFSVINLRKFFVRKHIF</sequence>
<evidence type="ECO:0000256" key="2">
    <source>
        <dbReference type="ARBA" id="ARBA00007104"/>
    </source>
</evidence>
<dbReference type="InterPro" id="IPR015720">
    <property type="entry name" value="Emp24-like"/>
</dbReference>
<organism evidence="12 13">
    <name type="scientific">Halteria grandinella</name>
    <dbReference type="NCBI Taxonomy" id="5974"/>
    <lineage>
        <taxon>Eukaryota</taxon>
        <taxon>Sar</taxon>
        <taxon>Alveolata</taxon>
        <taxon>Ciliophora</taxon>
        <taxon>Intramacronucleata</taxon>
        <taxon>Spirotrichea</taxon>
        <taxon>Stichotrichia</taxon>
        <taxon>Sporadotrichida</taxon>
        <taxon>Halteriidae</taxon>
        <taxon>Halteria</taxon>
    </lineage>
</organism>
<gene>
    <name evidence="12" type="ORF">FGO68_gene3495</name>
</gene>
<keyword evidence="13" id="KW-1185">Reference proteome</keyword>
<keyword evidence="6 9" id="KW-0472">Membrane</keyword>
<dbReference type="GO" id="GO:0016020">
    <property type="term" value="C:membrane"/>
    <property type="evidence" value="ECO:0007669"/>
    <property type="project" value="UniProtKB-SubCell"/>
</dbReference>
<feature type="domain" description="GOLD" evidence="11">
    <location>
        <begin position="26"/>
        <end position="124"/>
    </location>
</feature>
<evidence type="ECO:0000256" key="10">
    <source>
        <dbReference type="SAM" id="SignalP"/>
    </source>
</evidence>
<proteinExistence type="inferred from homology"/>
<evidence type="ECO:0000256" key="5">
    <source>
        <dbReference type="ARBA" id="ARBA00022989"/>
    </source>
</evidence>
<feature type="transmembrane region" description="Helical" evidence="9">
    <location>
        <begin position="203"/>
        <end position="225"/>
    </location>
</feature>
<protein>
    <recommendedName>
        <fullName evidence="11">GOLD domain-containing protein</fullName>
    </recommendedName>
</protein>
<comment type="caution">
    <text evidence="12">The sequence shown here is derived from an EMBL/GenBank/DDBJ whole genome shotgun (WGS) entry which is preliminary data.</text>
</comment>
<dbReference type="SMART" id="SM01190">
    <property type="entry name" value="EMP24_GP25L"/>
    <property type="match status" value="1"/>
</dbReference>
<name>A0A8J8NYA9_HALGN</name>
<dbReference type="Proteomes" id="UP000785679">
    <property type="component" value="Unassembled WGS sequence"/>
</dbReference>
<evidence type="ECO:0000259" key="11">
    <source>
        <dbReference type="PROSITE" id="PS50866"/>
    </source>
</evidence>
<evidence type="ECO:0000313" key="12">
    <source>
        <dbReference type="EMBL" id="TNV84016.1"/>
    </source>
</evidence>
<dbReference type="PROSITE" id="PS50866">
    <property type="entry name" value="GOLD"/>
    <property type="match status" value="1"/>
</dbReference>
<evidence type="ECO:0000256" key="6">
    <source>
        <dbReference type="ARBA" id="ARBA00023136"/>
    </source>
</evidence>
<evidence type="ECO:0000256" key="3">
    <source>
        <dbReference type="ARBA" id="ARBA00022692"/>
    </source>
</evidence>
<dbReference type="AlphaFoldDB" id="A0A8J8NYA9"/>
<keyword evidence="3 7" id="KW-0812">Transmembrane</keyword>
<evidence type="ECO:0000256" key="7">
    <source>
        <dbReference type="RuleBase" id="RU003827"/>
    </source>
</evidence>
<dbReference type="EMBL" id="RRYP01003216">
    <property type="protein sequence ID" value="TNV84016.1"/>
    <property type="molecule type" value="Genomic_DNA"/>
</dbReference>
<evidence type="ECO:0000256" key="4">
    <source>
        <dbReference type="ARBA" id="ARBA00022729"/>
    </source>
</evidence>
<dbReference type="PANTHER" id="PTHR22811">
    <property type="entry name" value="TRANSMEMBRANE EMP24 DOMAIN-CONTAINING PROTEIN"/>
    <property type="match status" value="1"/>
</dbReference>
<accession>A0A8J8NYA9</accession>
<dbReference type="InterPro" id="IPR009038">
    <property type="entry name" value="GOLD_dom"/>
</dbReference>
<feature type="region of interest" description="Disordered" evidence="8">
    <location>
        <begin position="129"/>
        <end position="152"/>
    </location>
</feature>
<evidence type="ECO:0000256" key="8">
    <source>
        <dbReference type="SAM" id="MobiDB-lite"/>
    </source>
</evidence>
<evidence type="ECO:0000313" key="13">
    <source>
        <dbReference type="Proteomes" id="UP000785679"/>
    </source>
</evidence>
<feature type="chain" id="PRO_5035225268" description="GOLD domain-containing protein" evidence="10">
    <location>
        <begin position="17"/>
        <end position="235"/>
    </location>
</feature>
<comment type="subcellular location">
    <subcellularLocation>
        <location evidence="1 7">Membrane</location>
        <topology evidence="1 7">Single-pass type I membrane protein</topology>
    </subcellularLocation>
</comment>
<feature type="signal peptide" evidence="10">
    <location>
        <begin position="1"/>
        <end position="16"/>
    </location>
</feature>
<keyword evidence="5 9" id="KW-1133">Transmembrane helix</keyword>
<dbReference type="Pfam" id="PF01105">
    <property type="entry name" value="EMP24_GP25L"/>
    <property type="match status" value="1"/>
</dbReference>
<comment type="similarity">
    <text evidence="2 7">Belongs to the EMP24/GP25L family.</text>
</comment>
<evidence type="ECO:0000256" key="1">
    <source>
        <dbReference type="ARBA" id="ARBA00004479"/>
    </source>
</evidence>
<reference evidence="12" key="1">
    <citation type="submission" date="2019-06" db="EMBL/GenBank/DDBJ databases">
        <authorList>
            <person name="Zheng W."/>
        </authorList>
    </citation>
    <scope>NUCLEOTIDE SEQUENCE</scope>
    <source>
        <strain evidence="12">QDHG01</strain>
    </source>
</reference>